<dbReference type="Proteomes" id="UP001291623">
    <property type="component" value="Unassembled WGS sequence"/>
</dbReference>
<dbReference type="EMBL" id="JAVYJV010000003">
    <property type="protein sequence ID" value="KAK4375289.1"/>
    <property type="molecule type" value="Genomic_DNA"/>
</dbReference>
<reference evidence="1" key="1">
    <citation type="submission" date="2023-12" db="EMBL/GenBank/DDBJ databases">
        <title>Genome assembly of Anisodus tanguticus.</title>
        <authorList>
            <person name="Wang Y.-J."/>
        </authorList>
    </citation>
    <scope>NUCLEOTIDE SEQUENCE</scope>
    <source>
        <strain evidence="1">KB-2021</strain>
        <tissue evidence="1">Leaf</tissue>
    </source>
</reference>
<evidence type="ECO:0000313" key="2">
    <source>
        <dbReference type="Proteomes" id="UP001291623"/>
    </source>
</evidence>
<organism evidence="1 2">
    <name type="scientific">Anisodus tanguticus</name>
    <dbReference type="NCBI Taxonomy" id="243964"/>
    <lineage>
        <taxon>Eukaryota</taxon>
        <taxon>Viridiplantae</taxon>
        <taxon>Streptophyta</taxon>
        <taxon>Embryophyta</taxon>
        <taxon>Tracheophyta</taxon>
        <taxon>Spermatophyta</taxon>
        <taxon>Magnoliopsida</taxon>
        <taxon>eudicotyledons</taxon>
        <taxon>Gunneridae</taxon>
        <taxon>Pentapetalae</taxon>
        <taxon>asterids</taxon>
        <taxon>lamiids</taxon>
        <taxon>Solanales</taxon>
        <taxon>Solanaceae</taxon>
        <taxon>Solanoideae</taxon>
        <taxon>Hyoscyameae</taxon>
        <taxon>Anisodus</taxon>
    </lineage>
</organism>
<name>A0AAE1SSW7_9SOLA</name>
<protein>
    <submittedName>
        <fullName evidence="1">Uncharacterized protein</fullName>
    </submittedName>
</protein>
<proteinExistence type="predicted"/>
<keyword evidence="2" id="KW-1185">Reference proteome</keyword>
<dbReference type="AlphaFoldDB" id="A0AAE1SSW7"/>
<dbReference type="GO" id="GO:0005673">
    <property type="term" value="C:transcription factor TFIIE complex"/>
    <property type="evidence" value="ECO:0007669"/>
    <property type="project" value="InterPro"/>
</dbReference>
<comment type="caution">
    <text evidence="1">The sequence shown here is derived from an EMBL/GenBank/DDBJ whole genome shotgun (WGS) entry which is preliminary data.</text>
</comment>
<sequence length="218" mass="24977">MRNTITQIQEPVNAESEINMPEILNTLAEYMGVTVLMYPDYNLITPFDFSEQAIVESNEPQVQTQEVACEENDNNRILIVFLTYLSAKDDKVTSLLDVNFVSKNWVLGYIFPNMMLERHRLIGMFAPNTRQAFTPEQINEACYVDINGNKAVKLKKVLMAVGLLQVLVKYGYCQILTPREDIAFPNDPPVPIKVDDDLKQLFRGIELPRDMLDIEKDL</sequence>
<dbReference type="PANTHER" id="PTHR12716:SF8">
    <property type="entry name" value="TRANSCRIPTION INITIATION FACTOR IIE SUBUNIT BETA"/>
    <property type="match status" value="1"/>
</dbReference>
<gene>
    <name evidence="1" type="ORF">RND71_005966</name>
</gene>
<dbReference type="PANTHER" id="PTHR12716">
    <property type="entry name" value="TRANSCRIPTION INITIATION FACTOR IIE, BETA SUBUNIT"/>
    <property type="match status" value="1"/>
</dbReference>
<evidence type="ECO:0000313" key="1">
    <source>
        <dbReference type="EMBL" id="KAK4375289.1"/>
    </source>
</evidence>
<dbReference type="GO" id="GO:0006367">
    <property type="term" value="P:transcription initiation at RNA polymerase II promoter"/>
    <property type="evidence" value="ECO:0007669"/>
    <property type="project" value="InterPro"/>
</dbReference>
<dbReference type="GO" id="GO:0001097">
    <property type="term" value="F:TFIIH-class transcription factor complex binding"/>
    <property type="evidence" value="ECO:0007669"/>
    <property type="project" value="TreeGrafter"/>
</dbReference>
<dbReference type="InterPro" id="IPR016656">
    <property type="entry name" value="TFIIE-bsu"/>
</dbReference>
<accession>A0AAE1SSW7</accession>